<evidence type="ECO:0000256" key="1">
    <source>
        <dbReference type="ARBA" id="ARBA00007659"/>
    </source>
</evidence>
<evidence type="ECO:0000313" key="8">
    <source>
        <dbReference type="Proteomes" id="UP000237144"/>
    </source>
</evidence>
<dbReference type="EMBL" id="PJQD01000140">
    <property type="protein sequence ID" value="POY70236.1"/>
    <property type="molecule type" value="Genomic_DNA"/>
</dbReference>
<dbReference type="GO" id="GO:0003779">
    <property type="term" value="F:actin binding"/>
    <property type="evidence" value="ECO:0007669"/>
    <property type="project" value="InterPro"/>
</dbReference>
<comment type="function">
    <text evidence="2">The N-terminal domain binds to adenylyl cyclase, thereby enabling adenylyl cyclase to be activated by upstream regulatory signals, such as Ras. The C-terminal domain is required for normal cellular morphology and growth control.</text>
</comment>
<dbReference type="Proteomes" id="UP000237144">
    <property type="component" value="Unassembled WGS sequence"/>
</dbReference>
<dbReference type="SUPFAM" id="SSF69340">
    <property type="entry name" value="C-terminal domain of adenylylcyclase associated protein"/>
    <property type="match status" value="1"/>
</dbReference>
<dbReference type="GO" id="GO:0019933">
    <property type="term" value="P:cAMP-mediated signaling"/>
    <property type="evidence" value="ECO:0007669"/>
    <property type="project" value="TreeGrafter"/>
</dbReference>
<dbReference type="InterPro" id="IPR017901">
    <property type="entry name" value="C-CAP_CF_C-like"/>
</dbReference>
<dbReference type="PANTHER" id="PTHR10652:SF0">
    <property type="entry name" value="ADENYLYL CYCLASE-ASSOCIATED PROTEIN"/>
    <property type="match status" value="1"/>
</dbReference>
<dbReference type="Pfam" id="PF08603">
    <property type="entry name" value="CAP_C"/>
    <property type="match status" value="1"/>
</dbReference>
<dbReference type="InterPro" id="IPR001837">
    <property type="entry name" value="Adenylate_cyclase-assoc_CAP"/>
</dbReference>
<dbReference type="Gene3D" id="1.25.40.330">
    <property type="entry name" value="Adenylate cyclase-associated CAP, N-terminal domain"/>
    <property type="match status" value="1"/>
</dbReference>
<dbReference type="PROSITE" id="PS01088">
    <property type="entry name" value="CAP_1"/>
    <property type="match status" value="1"/>
</dbReference>
<dbReference type="SUPFAM" id="SSF101278">
    <property type="entry name" value="N-terminal domain of adenylylcyclase associated protein, CAP"/>
    <property type="match status" value="1"/>
</dbReference>
<dbReference type="InterPro" id="IPR006599">
    <property type="entry name" value="CARP_motif"/>
</dbReference>
<dbReference type="InterPro" id="IPR053950">
    <property type="entry name" value="CAP_N"/>
</dbReference>
<dbReference type="PROSITE" id="PS51329">
    <property type="entry name" value="C_CAP_COFACTOR_C"/>
    <property type="match status" value="1"/>
</dbReference>
<comment type="caution">
    <text evidence="7">The sequence shown here is derived from an EMBL/GenBank/DDBJ whole genome shotgun (WGS) entry which is preliminary data.</text>
</comment>
<evidence type="ECO:0000256" key="3">
    <source>
        <dbReference type="ARBA" id="ARBA00072052"/>
    </source>
</evidence>
<evidence type="ECO:0000256" key="5">
    <source>
        <dbReference type="SAM" id="MobiDB-lite"/>
    </source>
</evidence>
<dbReference type="InterPro" id="IPR013992">
    <property type="entry name" value="Adenylate_cyclase-assoc_CAP_N"/>
</dbReference>
<dbReference type="OrthoDB" id="77251at2759"/>
<sequence length="529" mass="55544">MASSGVAGIPHQGINNLQSLLKRLEASVTRLEDVALAQAQAGGMQHVVSGADATRQPDHLTAAAATSAPPPTPPKTVEKSSPAVDGFQELIDGPLAKYLGLSTELGGLIADQAQQVADGFQAQRDFVRLASACTKLPTSAPEYQELIAPTQSALLAVIDVKEKNRASKENNQLTVVSEGIPALGWVTLDSKPGPYVGEFKDGSMFWVNRVIKEHKDSNPKQVEWARSFVALLEELRKYIMQHHTTGLTWNPKGADPKTYKSSASPNAAGGAAPPPPPPPPPAAPGAPPPPPPPASSGAATSSGGGSGGDMSSVFAQLNQGEGVTKGLRKVDKSEMTHKNPELRSAGVVPTSASPSVPQKPPKPTAMQKKPAKKELDGNKWNIENFDGDRGIVIENTEINQTVNAFNVKGSVIQVKGKVNAISLVNCPKTSILLESTVSSLSVSNSPSFTVQILGKVPTILLDGNDGGQVYLSKESLDCEIVSSKCSALNISLPVEGEEDGIFEEKAVPEQFKTVVKNGKLVTTVVEHSG</sequence>
<dbReference type="GO" id="GO:0007015">
    <property type="term" value="P:actin filament organization"/>
    <property type="evidence" value="ECO:0007669"/>
    <property type="project" value="TreeGrafter"/>
</dbReference>
<dbReference type="SMART" id="SM00673">
    <property type="entry name" value="CARP"/>
    <property type="match status" value="2"/>
</dbReference>
<dbReference type="AlphaFoldDB" id="A0A2S5B0E2"/>
<dbReference type="GO" id="GO:0005737">
    <property type="term" value="C:cytoplasm"/>
    <property type="evidence" value="ECO:0007669"/>
    <property type="project" value="TreeGrafter"/>
</dbReference>
<gene>
    <name evidence="7" type="ORF">BMF94_6820</name>
</gene>
<protein>
    <recommendedName>
        <fullName evidence="3 4">Adenylyl cyclase-associated protein</fullName>
    </recommendedName>
</protein>
<feature type="domain" description="C-CAP/cofactor C-like" evidence="6">
    <location>
        <begin position="370"/>
        <end position="509"/>
    </location>
</feature>
<evidence type="ECO:0000313" key="7">
    <source>
        <dbReference type="EMBL" id="POY70236.1"/>
    </source>
</evidence>
<evidence type="ECO:0000256" key="2">
    <source>
        <dbReference type="ARBA" id="ARBA00054756"/>
    </source>
</evidence>
<dbReference type="FunFam" id="1.25.40.330:FF:000001">
    <property type="entry name" value="Adenylyl cyclase-associated protein"/>
    <property type="match status" value="1"/>
</dbReference>
<reference evidence="7 8" key="1">
    <citation type="journal article" date="2018" name="Front. Microbiol.">
        <title>Prospects for Fungal Bioremediation of Acidic Radioactive Waste Sites: Characterization and Genome Sequence of Rhodotorula taiwanensis MD1149.</title>
        <authorList>
            <person name="Tkavc R."/>
            <person name="Matrosova V.Y."/>
            <person name="Grichenko O.E."/>
            <person name="Gostincar C."/>
            <person name="Volpe R.P."/>
            <person name="Klimenkova P."/>
            <person name="Gaidamakova E.K."/>
            <person name="Zhou C.E."/>
            <person name="Stewart B.J."/>
            <person name="Lyman M.G."/>
            <person name="Malfatti S.A."/>
            <person name="Rubinfeld B."/>
            <person name="Courtot M."/>
            <person name="Singh J."/>
            <person name="Dalgard C.L."/>
            <person name="Hamilton T."/>
            <person name="Frey K.G."/>
            <person name="Gunde-Cimerman N."/>
            <person name="Dugan L."/>
            <person name="Daly M.J."/>
        </authorList>
    </citation>
    <scope>NUCLEOTIDE SEQUENCE [LARGE SCALE GENOMIC DNA]</scope>
    <source>
        <strain evidence="7 8">MD1149</strain>
    </source>
</reference>
<feature type="compositionally biased region" description="Low complexity" evidence="5">
    <location>
        <begin position="261"/>
        <end position="271"/>
    </location>
</feature>
<comment type="similarity">
    <text evidence="1 4">Belongs to the CAP family.</text>
</comment>
<evidence type="ECO:0000256" key="4">
    <source>
        <dbReference type="RuleBase" id="RU000647"/>
    </source>
</evidence>
<dbReference type="GO" id="GO:0008179">
    <property type="term" value="F:adenylate cyclase binding"/>
    <property type="evidence" value="ECO:0007669"/>
    <property type="project" value="TreeGrafter"/>
</dbReference>
<dbReference type="InterPro" id="IPR018106">
    <property type="entry name" value="CAP_CS_N"/>
</dbReference>
<name>A0A2S5B0E2_9BASI</name>
<dbReference type="InterPro" id="IPR016098">
    <property type="entry name" value="CAP/MinC_C"/>
</dbReference>
<evidence type="ECO:0000259" key="6">
    <source>
        <dbReference type="PROSITE" id="PS51329"/>
    </source>
</evidence>
<dbReference type="STRING" id="741276.A0A2S5B0E2"/>
<dbReference type="PANTHER" id="PTHR10652">
    <property type="entry name" value="ADENYLYL CYCLASE-ASSOCIATED PROTEIN"/>
    <property type="match status" value="1"/>
</dbReference>
<dbReference type="InterPro" id="IPR013912">
    <property type="entry name" value="Adenylate_cyclase-assoc_CAP_C"/>
</dbReference>
<accession>A0A2S5B0E2</accession>
<proteinExistence type="inferred from homology"/>
<dbReference type="InterPro" id="IPR036222">
    <property type="entry name" value="CAP_N_sf"/>
</dbReference>
<keyword evidence="8" id="KW-1185">Reference proteome</keyword>
<feature type="region of interest" description="Disordered" evidence="5">
    <location>
        <begin position="246"/>
        <end position="313"/>
    </location>
</feature>
<dbReference type="Gene3D" id="2.160.20.70">
    <property type="match status" value="1"/>
</dbReference>
<feature type="region of interest" description="Disordered" evidence="5">
    <location>
        <begin position="333"/>
        <end position="379"/>
    </location>
</feature>
<dbReference type="Pfam" id="PF01213">
    <property type="entry name" value="CAP_N-CM"/>
    <property type="match status" value="1"/>
</dbReference>
<feature type="compositionally biased region" description="Pro residues" evidence="5">
    <location>
        <begin position="272"/>
        <end position="294"/>
    </location>
</feature>
<dbReference type="InterPro" id="IPR036223">
    <property type="entry name" value="CAP_C_sf"/>
</dbReference>
<dbReference type="Pfam" id="PF21938">
    <property type="entry name" value="CAP_N"/>
    <property type="match status" value="1"/>
</dbReference>
<organism evidence="7 8">
    <name type="scientific">Rhodotorula taiwanensis</name>
    <dbReference type="NCBI Taxonomy" id="741276"/>
    <lineage>
        <taxon>Eukaryota</taxon>
        <taxon>Fungi</taxon>
        <taxon>Dikarya</taxon>
        <taxon>Basidiomycota</taxon>
        <taxon>Pucciniomycotina</taxon>
        <taxon>Microbotryomycetes</taxon>
        <taxon>Sporidiobolales</taxon>
        <taxon>Sporidiobolaceae</taxon>
        <taxon>Rhodotorula</taxon>
    </lineage>
</organism>